<accession>A0A3B0TU14</accession>
<dbReference type="SUPFAM" id="SSF51905">
    <property type="entry name" value="FAD/NAD(P)-binding domain"/>
    <property type="match status" value="1"/>
</dbReference>
<comment type="cofactor">
    <cofactor evidence="1">
        <name>FAD</name>
        <dbReference type="ChEBI" id="CHEBI:57692"/>
    </cofactor>
</comment>
<evidence type="ECO:0000259" key="5">
    <source>
        <dbReference type="Pfam" id="PF00732"/>
    </source>
</evidence>
<reference evidence="6" key="1">
    <citation type="submission" date="2018-06" db="EMBL/GenBank/DDBJ databases">
        <authorList>
            <person name="Zhirakovskaya E."/>
        </authorList>
    </citation>
    <scope>NUCLEOTIDE SEQUENCE</scope>
</reference>
<dbReference type="InterPro" id="IPR036188">
    <property type="entry name" value="FAD/NAD-bd_sf"/>
</dbReference>
<dbReference type="PROSITE" id="PS51257">
    <property type="entry name" value="PROKAR_LIPOPROTEIN"/>
    <property type="match status" value="1"/>
</dbReference>
<organism evidence="6">
    <name type="scientific">hydrothermal vent metagenome</name>
    <dbReference type="NCBI Taxonomy" id="652676"/>
    <lineage>
        <taxon>unclassified sequences</taxon>
        <taxon>metagenomes</taxon>
        <taxon>ecological metagenomes</taxon>
    </lineage>
</organism>
<evidence type="ECO:0000313" key="6">
    <source>
        <dbReference type="EMBL" id="VAW19683.1"/>
    </source>
</evidence>
<evidence type="ECO:0000256" key="1">
    <source>
        <dbReference type="ARBA" id="ARBA00001974"/>
    </source>
</evidence>
<keyword evidence="3" id="KW-0285">Flavoprotein</keyword>
<dbReference type="PANTHER" id="PTHR11552:SF147">
    <property type="entry name" value="CHOLINE DEHYDROGENASE, MITOCHONDRIAL"/>
    <property type="match status" value="1"/>
</dbReference>
<proteinExistence type="inferred from homology"/>
<dbReference type="Gene3D" id="3.50.50.60">
    <property type="entry name" value="FAD/NAD(P)-binding domain"/>
    <property type="match status" value="2"/>
</dbReference>
<dbReference type="InterPro" id="IPR000172">
    <property type="entry name" value="GMC_OxRdtase_N"/>
</dbReference>
<dbReference type="GO" id="GO:0050660">
    <property type="term" value="F:flavin adenine dinucleotide binding"/>
    <property type="evidence" value="ECO:0007669"/>
    <property type="project" value="InterPro"/>
</dbReference>
<name>A0A3B0TU14_9ZZZZ</name>
<feature type="domain" description="Glucose-methanol-choline oxidoreductase N-terminal" evidence="5">
    <location>
        <begin position="16"/>
        <end position="247"/>
    </location>
</feature>
<sequence>MSKLKKNREIEREGVYDFIIVGAGSAGCVLANRLSQNPNNSVLLLEAGGRDNWIWYHIPVGYLFAIGNPRSDWMFKTVSEAGLNGRALNYPRGKVLGGCSAINAMVSMRGQALDYEHWRQLGLSGWGWDDVLKNFIEIDDHFAGKSEFHGAGGEWHVEEPRVKWEILDAVGDAAAQMGVPWIEDFNCGDNEGVSYFQVNQRRGRRVSSAHAFLNPIKSRPNLRVLTGVDVDRLVFEGQKITGVEFERD</sequence>
<dbReference type="InterPro" id="IPR012132">
    <property type="entry name" value="GMC_OxRdtase"/>
</dbReference>
<comment type="similarity">
    <text evidence="2">Belongs to the GMC oxidoreductase family.</text>
</comment>
<feature type="non-terminal residue" evidence="6">
    <location>
        <position position="248"/>
    </location>
</feature>
<evidence type="ECO:0000256" key="3">
    <source>
        <dbReference type="ARBA" id="ARBA00022630"/>
    </source>
</evidence>
<dbReference type="AlphaFoldDB" id="A0A3B0TU14"/>
<dbReference type="Pfam" id="PF00732">
    <property type="entry name" value="GMC_oxred_N"/>
    <property type="match status" value="1"/>
</dbReference>
<protein>
    <submittedName>
        <fullName evidence="6">Oxidoreductase, GMC family</fullName>
    </submittedName>
</protein>
<keyword evidence="4" id="KW-0274">FAD</keyword>
<dbReference type="GO" id="GO:0016614">
    <property type="term" value="F:oxidoreductase activity, acting on CH-OH group of donors"/>
    <property type="evidence" value="ECO:0007669"/>
    <property type="project" value="InterPro"/>
</dbReference>
<evidence type="ECO:0000256" key="2">
    <source>
        <dbReference type="ARBA" id="ARBA00010790"/>
    </source>
</evidence>
<gene>
    <name evidence="6" type="ORF">MNBD_ALPHA11-1577</name>
</gene>
<dbReference type="PANTHER" id="PTHR11552">
    <property type="entry name" value="GLUCOSE-METHANOL-CHOLINE GMC OXIDOREDUCTASE"/>
    <property type="match status" value="1"/>
</dbReference>
<evidence type="ECO:0000256" key="4">
    <source>
        <dbReference type="ARBA" id="ARBA00022827"/>
    </source>
</evidence>
<dbReference type="EMBL" id="UOEQ01000232">
    <property type="protein sequence ID" value="VAW19683.1"/>
    <property type="molecule type" value="Genomic_DNA"/>
</dbReference>